<keyword evidence="12" id="KW-0969">Cilium</keyword>
<evidence type="ECO:0000256" key="4">
    <source>
        <dbReference type="ARBA" id="ARBA00022475"/>
    </source>
</evidence>
<evidence type="ECO:0000256" key="11">
    <source>
        <dbReference type="SAM" id="MobiDB-lite"/>
    </source>
</evidence>
<keyword evidence="12" id="KW-0966">Cell projection</keyword>
<evidence type="ECO:0000256" key="9">
    <source>
        <dbReference type="ARBA" id="ARBA00023136"/>
    </source>
</evidence>
<dbReference type="GO" id="GO:0006935">
    <property type="term" value="P:chemotaxis"/>
    <property type="evidence" value="ECO:0007669"/>
    <property type="project" value="UniProtKB-KW"/>
</dbReference>
<keyword evidence="12" id="KW-0282">Flagellum</keyword>
<comment type="function">
    <text evidence="1 10">Controls the rotational direction of flagella during chemotaxis.</text>
</comment>
<dbReference type="AlphaFoldDB" id="A0A4R3M4Y6"/>
<evidence type="ECO:0000256" key="5">
    <source>
        <dbReference type="ARBA" id="ARBA00022500"/>
    </source>
</evidence>
<dbReference type="PANTHER" id="PTHR35091">
    <property type="entry name" value="FLAGELLAR PROTEIN FLIL"/>
    <property type="match status" value="1"/>
</dbReference>
<evidence type="ECO:0000256" key="6">
    <source>
        <dbReference type="ARBA" id="ARBA00022692"/>
    </source>
</evidence>
<evidence type="ECO:0000256" key="7">
    <source>
        <dbReference type="ARBA" id="ARBA00022779"/>
    </source>
</evidence>
<keyword evidence="8 10" id="KW-1133">Transmembrane helix</keyword>
<protein>
    <recommendedName>
        <fullName evidence="10">Flagellar protein FliL</fullName>
    </recommendedName>
</protein>
<dbReference type="GO" id="GO:0071978">
    <property type="term" value="P:bacterial-type flagellum-dependent swarming motility"/>
    <property type="evidence" value="ECO:0007669"/>
    <property type="project" value="TreeGrafter"/>
</dbReference>
<dbReference type="RefSeq" id="WP_132807546.1">
    <property type="nucleotide sequence ID" value="NZ_SMAK01000011.1"/>
</dbReference>
<evidence type="ECO:0000256" key="2">
    <source>
        <dbReference type="ARBA" id="ARBA00004162"/>
    </source>
</evidence>
<keyword evidence="9 10" id="KW-0472">Membrane</keyword>
<organism evidence="12 13">
    <name type="scientific">Tepidamorphus gemmatus</name>
    <dbReference type="NCBI Taxonomy" id="747076"/>
    <lineage>
        <taxon>Bacteria</taxon>
        <taxon>Pseudomonadati</taxon>
        <taxon>Pseudomonadota</taxon>
        <taxon>Alphaproteobacteria</taxon>
        <taxon>Hyphomicrobiales</taxon>
        <taxon>Tepidamorphaceae</taxon>
        <taxon>Tepidamorphus</taxon>
    </lineage>
</organism>
<gene>
    <name evidence="12" type="ORF">EDC22_11160</name>
</gene>
<keyword evidence="5 10" id="KW-0145">Chemotaxis</keyword>
<keyword evidence="7 10" id="KW-0283">Flagellar rotation</keyword>
<proteinExistence type="inferred from homology"/>
<comment type="caution">
    <text evidence="12">The sequence shown here is derived from an EMBL/GenBank/DDBJ whole genome shotgun (WGS) entry which is preliminary data.</text>
</comment>
<keyword evidence="6 10" id="KW-0812">Transmembrane</keyword>
<dbReference type="InterPro" id="IPR005503">
    <property type="entry name" value="FliL"/>
</dbReference>
<feature type="transmembrane region" description="Helical" evidence="10">
    <location>
        <begin position="31"/>
        <end position="56"/>
    </location>
</feature>
<feature type="region of interest" description="Disordered" evidence="11">
    <location>
        <begin position="1"/>
        <end position="21"/>
    </location>
</feature>
<name>A0A4R3M4Y6_9HYPH</name>
<dbReference type="Proteomes" id="UP000295678">
    <property type="component" value="Unassembled WGS sequence"/>
</dbReference>
<evidence type="ECO:0000256" key="3">
    <source>
        <dbReference type="ARBA" id="ARBA00008281"/>
    </source>
</evidence>
<reference evidence="12 13" key="1">
    <citation type="submission" date="2019-03" db="EMBL/GenBank/DDBJ databases">
        <title>Genomic Encyclopedia of Type Strains, Phase IV (KMG-IV): sequencing the most valuable type-strain genomes for metagenomic binning, comparative biology and taxonomic classification.</title>
        <authorList>
            <person name="Goeker M."/>
        </authorList>
    </citation>
    <scope>NUCLEOTIDE SEQUENCE [LARGE SCALE GENOMIC DNA]</scope>
    <source>
        <strain evidence="12 13">DSM 19345</strain>
    </source>
</reference>
<dbReference type="GO" id="GO:0009425">
    <property type="term" value="C:bacterial-type flagellum basal body"/>
    <property type="evidence" value="ECO:0007669"/>
    <property type="project" value="InterPro"/>
</dbReference>
<evidence type="ECO:0000256" key="1">
    <source>
        <dbReference type="ARBA" id="ARBA00002254"/>
    </source>
</evidence>
<evidence type="ECO:0000256" key="10">
    <source>
        <dbReference type="RuleBase" id="RU364125"/>
    </source>
</evidence>
<dbReference type="PANTHER" id="PTHR35091:SF2">
    <property type="entry name" value="FLAGELLAR PROTEIN FLIL"/>
    <property type="match status" value="1"/>
</dbReference>
<keyword evidence="10" id="KW-0997">Cell inner membrane</keyword>
<accession>A0A4R3M4Y6</accession>
<keyword evidence="13" id="KW-1185">Reference proteome</keyword>
<dbReference type="EMBL" id="SMAK01000011">
    <property type="protein sequence ID" value="TCT06477.1"/>
    <property type="molecule type" value="Genomic_DNA"/>
</dbReference>
<comment type="subcellular location">
    <subcellularLocation>
        <location evidence="10">Cell inner membrane</location>
    </subcellularLocation>
    <subcellularLocation>
        <location evidence="2">Cell membrane</location>
        <topology evidence="2">Single-pass membrane protein</topology>
    </subcellularLocation>
</comment>
<comment type="similarity">
    <text evidence="3 10">Belongs to the FliL family.</text>
</comment>
<evidence type="ECO:0000313" key="13">
    <source>
        <dbReference type="Proteomes" id="UP000295678"/>
    </source>
</evidence>
<dbReference type="Pfam" id="PF03748">
    <property type="entry name" value="FliL"/>
    <property type="match status" value="1"/>
</dbReference>
<keyword evidence="4" id="KW-1003">Cell membrane</keyword>
<sequence>MADTAQPDFDRIGTDTDGATDEAKPRKIRRLAIIGGVGALLLSAASYGGAMFFGLFSDDAPAASAPPVYFDLPEMTVNLSSIDQRPQYLRAKISLEMSDEKTRAAVEQVLPRVLDAFQVYLRELRSTDLEGSAGIYRLKEELVRRVNLAIHPAEINAVVFKEIIVQ</sequence>
<evidence type="ECO:0000313" key="12">
    <source>
        <dbReference type="EMBL" id="TCT06477.1"/>
    </source>
</evidence>
<dbReference type="GO" id="GO:0005886">
    <property type="term" value="C:plasma membrane"/>
    <property type="evidence" value="ECO:0007669"/>
    <property type="project" value="UniProtKB-SubCell"/>
</dbReference>
<dbReference type="OrthoDB" id="7304620at2"/>
<evidence type="ECO:0000256" key="8">
    <source>
        <dbReference type="ARBA" id="ARBA00022989"/>
    </source>
</evidence>